<feature type="region of interest" description="Disordered" evidence="1">
    <location>
        <begin position="33"/>
        <end position="55"/>
    </location>
</feature>
<name>A0ABW0UND2_9ACTN</name>
<dbReference type="RefSeq" id="WP_381019595.1">
    <property type="nucleotide sequence ID" value="NZ_JBHSNY010000003.1"/>
</dbReference>
<gene>
    <name evidence="3" type="ORF">ACFPZJ_09755</name>
</gene>
<keyword evidence="4" id="KW-1185">Reference proteome</keyword>
<feature type="compositionally biased region" description="Low complexity" evidence="1">
    <location>
        <begin position="33"/>
        <end position="52"/>
    </location>
</feature>
<proteinExistence type="predicted"/>
<evidence type="ECO:0000256" key="1">
    <source>
        <dbReference type="SAM" id="MobiDB-lite"/>
    </source>
</evidence>
<reference evidence="4" key="1">
    <citation type="journal article" date="2019" name="Int. J. Syst. Evol. Microbiol.">
        <title>The Global Catalogue of Microorganisms (GCM) 10K type strain sequencing project: providing services to taxonomists for standard genome sequencing and annotation.</title>
        <authorList>
            <consortium name="The Broad Institute Genomics Platform"/>
            <consortium name="The Broad Institute Genome Sequencing Center for Infectious Disease"/>
            <person name="Wu L."/>
            <person name="Ma J."/>
        </authorList>
    </citation>
    <scope>NUCLEOTIDE SEQUENCE [LARGE SCALE GENOMIC DNA]</scope>
    <source>
        <strain evidence="4">CGMCC 4.7248</strain>
    </source>
</reference>
<evidence type="ECO:0008006" key="5">
    <source>
        <dbReference type="Google" id="ProtNLM"/>
    </source>
</evidence>
<feature type="signal peptide" evidence="2">
    <location>
        <begin position="1"/>
        <end position="26"/>
    </location>
</feature>
<dbReference type="EMBL" id="JBHSNY010000003">
    <property type="protein sequence ID" value="MFC5634061.1"/>
    <property type="molecule type" value="Genomic_DNA"/>
</dbReference>
<dbReference type="Proteomes" id="UP001596154">
    <property type="component" value="Unassembled WGS sequence"/>
</dbReference>
<evidence type="ECO:0000256" key="2">
    <source>
        <dbReference type="SAM" id="SignalP"/>
    </source>
</evidence>
<evidence type="ECO:0000313" key="4">
    <source>
        <dbReference type="Proteomes" id="UP001596154"/>
    </source>
</evidence>
<comment type="caution">
    <text evidence="3">The sequence shown here is derived from an EMBL/GenBank/DDBJ whole genome shotgun (WGS) entry which is preliminary data.</text>
</comment>
<accession>A0ABW0UND2</accession>
<sequence length="259" mass="26472">MTHPPAAARILLATALSATVLLGAAACSVDGRTAPGSGRTAASTSSSAGPAAEQSAALTATQVRAALITEADLGQPWVPTRGGATWRDGLLKASTEDADCQRLLDALYTEELFGTPTGPGAASALDDSGTEAQLRYQVAAHRPADVDRTLAWLTSLPGRCGEFSAATTRGGVAHVQVSDLPLPEAGDARQALRVVLSGQTSDGAPAHLTMDLAAVRVGENAITLTHGGYGDLAAEVTQTVVQLGTQRLTEIRKQGRAEV</sequence>
<feature type="chain" id="PRO_5046399736" description="PknH-like extracellular domain-containing protein" evidence="2">
    <location>
        <begin position="27"/>
        <end position="259"/>
    </location>
</feature>
<organism evidence="3 4">
    <name type="scientific">Streptomyces bullii</name>
    <dbReference type="NCBI Taxonomy" id="349910"/>
    <lineage>
        <taxon>Bacteria</taxon>
        <taxon>Bacillati</taxon>
        <taxon>Actinomycetota</taxon>
        <taxon>Actinomycetes</taxon>
        <taxon>Kitasatosporales</taxon>
        <taxon>Streptomycetaceae</taxon>
        <taxon>Streptomyces</taxon>
    </lineage>
</organism>
<protein>
    <recommendedName>
        <fullName evidence="5">PknH-like extracellular domain-containing protein</fullName>
    </recommendedName>
</protein>
<keyword evidence="2" id="KW-0732">Signal</keyword>
<evidence type="ECO:0000313" key="3">
    <source>
        <dbReference type="EMBL" id="MFC5634061.1"/>
    </source>
</evidence>